<keyword evidence="3" id="KW-1185">Reference proteome</keyword>
<feature type="transmembrane region" description="Helical" evidence="1">
    <location>
        <begin position="12"/>
        <end position="31"/>
    </location>
</feature>
<dbReference type="Proteomes" id="UP001430149">
    <property type="component" value="Unassembled WGS sequence"/>
</dbReference>
<proteinExistence type="predicted"/>
<dbReference type="EMBL" id="JADIKE010000034">
    <property type="protein sequence ID" value="MBM7125530.1"/>
    <property type="molecule type" value="Genomic_DNA"/>
</dbReference>
<gene>
    <name evidence="2" type="ORF">ISP19_09075</name>
</gene>
<protein>
    <submittedName>
        <fullName evidence="2">Uncharacterized protein</fullName>
    </submittedName>
</protein>
<accession>A0ABS2K4C9</accession>
<feature type="transmembrane region" description="Helical" evidence="1">
    <location>
        <begin position="43"/>
        <end position="67"/>
    </location>
</feature>
<sequence>MDMNLHDLLGWLSSALFVTTLWGGLHQTILLKRLAFNGGRNKFSHLSVSYFVAYFLGVFLFFAYGYLLPKSDYFLVVTRGTATLLAIFMLFFLWFGKKSALTFLTLLVSLSLLAVTFGLMVLNKELTPAQFQYLKLSMTCVTIYGIHAYVTQIRGILADKSSQGLSKVMNFTVAMKDLSVIAYGFTYALSDSWPLIAQAVMNGSFRLTLLYLCYRYTNTAEPVATQSV</sequence>
<dbReference type="Gene3D" id="1.20.1280.290">
    <property type="match status" value="2"/>
</dbReference>
<keyword evidence="1" id="KW-0812">Transmembrane</keyword>
<keyword evidence="1" id="KW-0472">Membrane</keyword>
<name>A0ABS2K4C9_9GAMM</name>
<comment type="caution">
    <text evidence="2">The sequence shown here is derived from an EMBL/GenBank/DDBJ whole genome shotgun (WGS) entry which is preliminary data.</text>
</comment>
<evidence type="ECO:0000313" key="3">
    <source>
        <dbReference type="Proteomes" id="UP001430149"/>
    </source>
</evidence>
<keyword evidence="1" id="KW-1133">Transmembrane helix</keyword>
<dbReference type="RefSeq" id="WP_204681048.1">
    <property type="nucleotide sequence ID" value="NZ_BSNR01000015.1"/>
</dbReference>
<feature type="transmembrane region" description="Helical" evidence="1">
    <location>
        <begin position="101"/>
        <end position="121"/>
    </location>
</feature>
<reference evidence="2" key="1">
    <citation type="submission" date="2020-10" db="EMBL/GenBank/DDBJ databases">
        <title>Phylogeny of dyella-like bacteria.</title>
        <authorList>
            <person name="Fu J."/>
        </authorList>
    </citation>
    <scope>NUCLEOTIDE SEQUENCE</scope>
    <source>
        <strain evidence="2">DHOC52</strain>
    </source>
</reference>
<evidence type="ECO:0000256" key="1">
    <source>
        <dbReference type="SAM" id="Phobius"/>
    </source>
</evidence>
<organism evidence="2 3">
    <name type="scientific">Dyella flava</name>
    <dbReference type="NCBI Taxonomy" id="1920170"/>
    <lineage>
        <taxon>Bacteria</taxon>
        <taxon>Pseudomonadati</taxon>
        <taxon>Pseudomonadota</taxon>
        <taxon>Gammaproteobacteria</taxon>
        <taxon>Lysobacterales</taxon>
        <taxon>Rhodanobacteraceae</taxon>
        <taxon>Dyella</taxon>
    </lineage>
</organism>
<evidence type="ECO:0000313" key="2">
    <source>
        <dbReference type="EMBL" id="MBM7125530.1"/>
    </source>
</evidence>
<feature type="transmembrane region" description="Helical" evidence="1">
    <location>
        <begin position="73"/>
        <end position="94"/>
    </location>
</feature>